<gene>
    <name evidence="1" type="ORF">BDN70DRAFT_820529</name>
</gene>
<accession>A0A9P5YLF1</accession>
<name>A0A9P5YLF1_9AGAR</name>
<dbReference type="Pfam" id="PF02992">
    <property type="entry name" value="Transposase_21"/>
    <property type="match status" value="1"/>
</dbReference>
<organism evidence="1 2">
    <name type="scientific">Pholiota conissans</name>
    <dbReference type="NCBI Taxonomy" id="109636"/>
    <lineage>
        <taxon>Eukaryota</taxon>
        <taxon>Fungi</taxon>
        <taxon>Dikarya</taxon>
        <taxon>Basidiomycota</taxon>
        <taxon>Agaricomycotina</taxon>
        <taxon>Agaricomycetes</taxon>
        <taxon>Agaricomycetidae</taxon>
        <taxon>Agaricales</taxon>
        <taxon>Agaricineae</taxon>
        <taxon>Strophariaceae</taxon>
        <taxon>Pholiota</taxon>
    </lineage>
</organism>
<proteinExistence type="predicted"/>
<dbReference type="OrthoDB" id="3269001at2759"/>
<dbReference type="PANTHER" id="PTHR46579">
    <property type="entry name" value="F5/8 TYPE C DOMAIN-CONTAINING PROTEIN-RELATED"/>
    <property type="match status" value="1"/>
</dbReference>
<protein>
    <submittedName>
        <fullName evidence="1">Uncharacterized protein</fullName>
    </submittedName>
</protein>
<keyword evidence="2" id="KW-1185">Reference proteome</keyword>
<reference evidence="1" key="1">
    <citation type="submission" date="2020-11" db="EMBL/GenBank/DDBJ databases">
        <authorList>
            <consortium name="DOE Joint Genome Institute"/>
            <person name="Ahrendt S."/>
            <person name="Riley R."/>
            <person name="Andreopoulos W."/>
            <person name="Labutti K."/>
            <person name="Pangilinan J."/>
            <person name="Ruiz-Duenas F.J."/>
            <person name="Barrasa J.M."/>
            <person name="Sanchez-Garcia M."/>
            <person name="Camarero S."/>
            <person name="Miyauchi S."/>
            <person name="Serrano A."/>
            <person name="Linde D."/>
            <person name="Babiker R."/>
            <person name="Drula E."/>
            <person name="Ayuso-Fernandez I."/>
            <person name="Pacheco R."/>
            <person name="Padilla G."/>
            <person name="Ferreira P."/>
            <person name="Barriuso J."/>
            <person name="Kellner H."/>
            <person name="Castanera R."/>
            <person name="Alfaro M."/>
            <person name="Ramirez L."/>
            <person name="Pisabarro A.G."/>
            <person name="Kuo A."/>
            <person name="Tritt A."/>
            <person name="Lipzen A."/>
            <person name="He G."/>
            <person name="Yan M."/>
            <person name="Ng V."/>
            <person name="Cullen D."/>
            <person name="Martin F."/>
            <person name="Rosso M.-N."/>
            <person name="Henrissat B."/>
            <person name="Hibbett D."/>
            <person name="Martinez A.T."/>
            <person name="Grigoriev I.V."/>
        </authorList>
    </citation>
    <scope>NUCLEOTIDE SEQUENCE</scope>
    <source>
        <strain evidence="1">CIRM-BRFM 674</strain>
    </source>
</reference>
<dbReference type="PROSITE" id="PS51257">
    <property type="entry name" value="PROKAR_LIPOPROTEIN"/>
    <property type="match status" value="1"/>
</dbReference>
<sequence length="682" mass="77359">MRGASASCGLISAACLNLPLDIRYKPENMYVAAIIPGPREPTSTQLNHFMRPIVDIFVGSWERGVYYTRTARHPQGRLTRSAIAIKISDVPAARQVSQMAGHSSHHYCTRCNCYHEDTIGRTDIHSAEWQPKDVDDLRRKAEAWRSAPTKKLQDELFKQNGLRWSELWRLPYWDPTRMLVVDSMHCLLEGLAQFHFRVVLGLTDAEANAAPKITHPFEFTFSHPDTTYIASHSMSGNDVKTVAQIHTRLLAPVGVDGEDDAKHIASLTAHLSGKKLSALRFVTNSIGIPSDAFTRQECANALVQWRLQYPLRVPPTAGNVKFGTMDVLNHIHSVIRDMDTPSWLRSVPPNFGYKAAGTLKADEWRTMSTVYLPVALISLWGEGTVHPSPEAASVFREALDHTMLLVGAISLACMRTMTNSRMMAYRNCIVDWLAQLTSVHPNVKPRVNCHLAIHIYDFLRLFGPVRSWWCFPFERLIGQIQRLPNNHKFGELEATMLSSFSKAAKLKQWLARPDCPEFLKECKAVFDKAFSQPSDYEDESPIEPAFISTPQELRSLVSDPKVALHARHKCDRVFFSRRKTHVGNSLVLFYPNGDKSLQPVPASISHIFRRRDNTVTYVVNRQLPSPPGTLNPFRHYPYLRAAIYSTTLSTEPELIQPEWVYSHYGRWHLDTDRAVVLTLSWD</sequence>
<dbReference type="PANTHER" id="PTHR46579:SF1">
    <property type="entry name" value="F5_8 TYPE C DOMAIN-CONTAINING PROTEIN"/>
    <property type="match status" value="1"/>
</dbReference>
<comment type="caution">
    <text evidence="1">The sequence shown here is derived from an EMBL/GenBank/DDBJ whole genome shotgun (WGS) entry which is preliminary data.</text>
</comment>
<dbReference type="AlphaFoldDB" id="A0A9P5YLF1"/>
<dbReference type="InterPro" id="IPR004242">
    <property type="entry name" value="Transposase_21"/>
</dbReference>
<evidence type="ECO:0000313" key="2">
    <source>
        <dbReference type="Proteomes" id="UP000807469"/>
    </source>
</evidence>
<dbReference type="EMBL" id="MU155773">
    <property type="protein sequence ID" value="KAF9471043.1"/>
    <property type="molecule type" value="Genomic_DNA"/>
</dbReference>
<dbReference type="Proteomes" id="UP000807469">
    <property type="component" value="Unassembled WGS sequence"/>
</dbReference>
<evidence type="ECO:0000313" key="1">
    <source>
        <dbReference type="EMBL" id="KAF9471043.1"/>
    </source>
</evidence>